<keyword evidence="3" id="KW-0472">Membrane</keyword>
<feature type="transmembrane region" description="Helical" evidence="3">
    <location>
        <begin position="762"/>
        <end position="782"/>
    </location>
</feature>
<feature type="transmembrane region" description="Helical" evidence="3">
    <location>
        <begin position="470"/>
        <end position="497"/>
    </location>
</feature>
<protein>
    <submittedName>
        <fullName evidence="6">Uncharacterized protein LOC100368425</fullName>
    </submittedName>
</protein>
<evidence type="ECO:0000259" key="4">
    <source>
        <dbReference type="PROSITE" id="PS50850"/>
    </source>
</evidence>
<feature type="transmembrane region" description="Helical" evidence="3">
    <location>
        <begin position="274"/>
        <end position="294"/>
    </location>
</feature>
<feature type="transmembrane region" description="Helical" evidence="3">
    <location>
        <begin position="370"/>
        <end position="393"/>
    </location>
</feature>
<feature type="transmembrane region" description="Helical" evidence="3">
    <location>
        <begin position="140"/>
        <end position="157"/>
    </location>
</feature>
<feature type="transmembrane region" description="Helical" evidence="3">
    <location>
        <begin position="885"/>
        <end position="907"/>
    </location>
</feature>
<reference evidence="6" key="1">
    <citation type="submission" date="2025-08" db="UniProtKB">
        <authorList>
            <consortium name="RefSeq"/>
        </authorList>
    </citation>
    <scope>IDENTIFICATION</scope>
    <source>
        <tissue evidence="6">Testes</tissue>
    </source>
</reference>
<feature type="transmembrane region" description="Helical" evidence="3">
    <location>
        <begin position="819"/>
        <end position="844"/>
    </location>
</feature>
<feature type="domain" description="Major facilitator superfamily (MFS) profile" evidence="4">
    <location>
        <begin position="1"/>
        <end position="425"/>
    </location>
</feature>
<dbReference type="RefSeq" id="XP_002735499.2">
    <property type="nucleotide sequence ID" value="XM_002735453.2"/>
</dbReference>
<feature type="compositionally biased region" description="Basic residues" evidence="2">
    <location>
        <begin position="914"/>
        <end position="926"/>
    </location>
</feature>
<keyword evidence="3" id="KW-0812">Transmembrane</keyword>
<evidence type="ECO:0000256" key="2">
    <source>
        <dbReference type="SAM" id="MobiDB-lite"/>
    </source>
</evidence>
<name>A0ABM0GR56_SACKO</name>
<dbReference type="PANTHER" id="PTHR11360">
    <property type="entry name" value="MONOCARBOXYLATE TRANSPORTER"/>
    <property type="match status" value="1"/>
</dbReference>
<evidence type="ECO:0000313" key="6">
    <source>
        <dbReference type="RefSeq" id="XP_002735499.2"/>
    </source>
</evidence>
<feature type="transmembrane region" description="Helical" evidence="3">
    <location>
        <begin position="80"/>
        <end position="99"/>
    </location>
</feature>
<comment type="subcellular location">
    <subcellularLocation>
        <location evidence="1">Membrane</location>
        <topology evidence="1">Multi-pass membrane protein</topology>
    </subcellularLocation>
</comment>
<feature type="transmembrane region" description="Helical" evidence="3">
    <location>
        <begin position="245"/>
        <end position="268"/>
    </location>
</feature>
<dbReference type="PROSITE" id="PS50850">
    <property type="entry name" value="MFS"/>
    <property type="match status" value="2"/>
</dbReference>
<sequence>MGDSKDGGCYGWIIVVASFTIQMMVAGGGQSMGVFILEFTRYFDSNASRAALVISMSASVRLCVGPIASAMSNKYGIRPTVIAGGIISSTAIFASSYATGITYLYISYGLITGLGVGLAYQPSIVILGQYFHKRHALANGFAWCGLSVGIMVFPPLFQTLITYYGWKSAMMIISALNMNIVVSGTLMRPPSDAMNPSSVAEKKIENPEMEVDSLLVENTKQNNPHNWRWFTETTGLHLFCDNPTFVVMCISIFMSGFGYLVAMALYIAKAVSVGIPRINASFLMTIMGVCSIVGRSSHGWLIDLGHLPPMAVFAANLILGGLSLIFVQASSSYILYAVMVGVFGFATGIFMALGAVCLKANVQLKYFSSAMGWYLFHLGLGSLIGPPVAGWMYDKTSNFNLAFSIAGGVMGAAGVLNYIYMCYKKMTSEENRTRLDDKETKDKRGGNKPSFCLQSSRHIMKLISKEDGGWYGWMVVLASHFIQVLIIGCEIGMGVFLVEFMEYFGEGAGKTAIIQSLQAGMMSCPAPLISSLNNKFGTRPLVIIGGVLSSGGLILSSFANSINVLLVSYSIIVGIGFGFAYGPSIVIVGQYFHKQHALTNGIVYAGVGVGIMTLPPLYQILIDTYGWRGAMLVMAGINMNICVCGMLMRPPPKYDPEPKNVKSGNVTKYQLVDLCENGRLPAEGMESDYKQCRDEPQSSEYHMVTRDIKYVTTIISELLGLHLFKNSWFRTLCFTAFLIGVGDLISMVHYVSKVVSVGIDKLQAAFLLTIMGLSTIVVRITHGRFVDLRHFTPMFIAACAWFTAGVSVIFIVIANSNYFVYALIAALYGVCNGIGLPLHGAVCIKETVGTHDLSSAFGWYLVGNGLGNGIGPPLAGFIYDSTSNYNLSFVLAGCTLMGAALLMFMQIASKRCQSRKRTKKAKNKHGSHGDETKIEHKHKYKHKNYGTKV</sequence>
<dbReference type="InterPro" id="IPR050327">
    <property type="entry name" value="Proton-linked_MCT"/>
</dbReference>
<evidence type="ECO:0000256" key="3">
    <source>
        <dbReference type="SAM" id="Phobius"/>
    </source>
</evidence>
<accession>A0ABM0GR56</accession>
<feature type="transmembrane region" description="Helical" evidence="3">
    <location>
        <begin position="399"/>
        <end position="420"/>
    </location>
</feature>
<feature type="transmembrane region" description="Helical" evidence="3">
    <location>
        <begin position="49"/>
        <end position="68"/>
    </location>
</feature>
<feature type="transmembrane region" description="Helical" evidence="3">
    <location>
        <begin position="12"/>
        <end position="37"/>
    </location>
</feature>
<dbReference type="CDD" id="cd17352">
    <property type="entry name" value="MFS_MCT_SLC16"/>
    <property type="match status" value="2"/>
</dbReference>
<evidence type="ECO:0000313" key="5">
    <source>
        <dbReference type="Proteomes" id="UP000694865"/>
    </source>
</evidence>
<feature type="transmembrane region" description="Helical" evidence="3">
    <location>
        <begin position="306"/>
        <end position="327"/>
    </location>
</feature>
<dbReference type="Proteomes" id="UP000694865">
    <property type="component" value="Unplaced"/>
</dbReference>
<dbReference type="Gene3D" id="1.20.1250.20">
    <property type="entry name" value="MFS general substrate transporter like domains"/>
    <property type="match status" value="2"/>
</dbReference>
<feature type="domain" description="Major facilitator superfamily (MFS) profile" evidence="4">
    <location>
        <begin position="472"/>
        <end position="910"/>
    </location>
</feature>
<dbReference type="InterPro" id="IPR020846">
    <property type="entry name" value="MFS_dom"/>
</dbReference>
<dbReference type="SUPFAM" id="SSF103473">
    <property type="entry name" value="MFS general substrate transporter"/>
    <property type="match status" value="2"/>
</dbReference>
<organism evidence="5 6">
    <name type="scientific">Saccoglossus kowalevskii</name>
    <name type="common">Acorn worm</name>
    <dbReference type="NCBI Taxonomy" id="10224"/>
    <lineage>
        <taxon>Eukaryota</taxon>
        <taxon>Metazoa</taxon>
        <taxon>Hemichordata</taxon>
        <taxon>Enteropneusta</taxon>
        <taxon>Harrimaniidae</taxon>
        <taxon>Saccoglossus</taxon>
    </lineage>
</organism>
<gene>
    <name evidence="6" type="primary">LOC100368425</name>
</gene>
<feature type="transmembrane region" description="Helical" evidence="3">
    <location>
        <begin position="105"/>
        <end position="128"/>
    </location>
</feature>
<feature type="transmembrane region" description="Helical" evidence="3">
    <location>
        <begin position="728"/>
        <end position="750"/>
    </location>
</feature>
<feature type="transmembrane region" description="Helical" evidence="3">
    <location>
        <begin position="794"/>
        <end position="813"/>
    </location>
</feature>
<keyword evidence="5" id="KW-1185">Reference proteome</keyword>
<dbReference type="GeneID" id="100368425"/>
<dbReference type="InterPro" id="IPR036259">
    <property type="entry name" value="MFS_trans_sf"/>
</dbReference>
<dbReference type="InterPro" id="IPR011701">
    <property type="entry name" value="MFS"/>
</dbReference>
<dbReference type="Pfam" id="PF07690">
    <property type="entry name" value="MFS_1"/>
    <property type="match status" value="2"/>
</dbReference>
<evidence type="ECO:0000256" key="1">
    <source>
        <dbReference type="ARBA" id="ARBA00004141"/>
    </source>
</evidence>
<feature type="compositionally biased region" description="Basic residues" evidence="2">
    <location>
        <begin position="935"/>
        <end position="949"/>
    </location>
</feature>
<feature type="transmembrane region" description="Helical" evidence="3">
    <location>
        <begin position="565"/>
        <end position="589"/>
    </location>
</feature>
<feature type="transmembrane region" description="Helical" evidence="3">
    <location>
        <begin position="601"/>
        <end position="621"/>
    </location>
</feature>
<feature type="transmembrane region" description="Helical" evidence="3">
    <location>
        <begin position="541"/>
        <end position="559"/>
    </location>
</feature>
<keyword evidence="3" id="KW-1133">Transmembrane helix</keyword>
<feature type="transmembrane region" description="Helical" evidence="3">
    <location>
        <begin position="333"/>
        <end position="358"/>
    </location>
</feature>
<feature type="transmembrane region" description="Helical" evidence="3">
    <location>
        <begin position="856"/>
        <end position="879"/>
    </location>
</feature>
<proteinExistence type="predicted"/>
<dbReference type="PANTHER" id="PTHR11360:SF284">
    <property type="entry name" value="EG:103B4.3 PROTEIN-RELATED"/>
    <property type="match status" value="1"/>
</dbReference>
<feature type="region of interest" description="Disordered" evidence="2">
    <location>
        <begin position="914"/>
        <end position="949"/>
    </location>
</feature>